<protein>
    <submittedName>
        <fullName evidence="2">Uncharacterized protein</fullName>
    </submittedName>
</protein>
<dbReference type="EMBL" id="LCMS01000001">
    <property type="protein sequence ID" value="KKU41787.1"/>
    <property type="molecule type" value="Genomic_DNA"/>
</dbReference>
<feature type="transmembrane region" description="Helical" evidence="1">
    <location>
        <begin position="239"/>
        <end position="258"/>
    </location>
</feature>
<feature type="transmembrane region" description="Helical" evidence="1">
    <location>
        <begin position="411"/>
        <end position="434"/>
    </location>
</feature>
<evidence type="ECO:0000313" key="3">
    <source>
        <dbReference type="Proteomes" id="UP000034795"/>
    </source>
</evidence>
<feature type="transmembrane region" description="Helical" evidence="1">
    <location>
        <begin position="202"/>
        <end position="232"/>
    </location>
</feature>
<gene>
    <name evidence="2" type="ORF">UX57_C0001G0011</name>
</gene>
<keyword evidence="1" id="KW-0472">Membrane</keyword>
<evidence type="ECO:0000313" key="2">
    <source>
        <dbReference type="EMBL" id="KKU41787.1"/>
    </source>
</evidence>
<proteinExistence type="predicted"/>
<reference evidence="2 3" key="1">
    <citation type="journal article" date="2015" name="Nature">
        <title>rRNA introns, odd ribosomes, and small enigmatic genomes across a large radiation of phyla.</title>
        <authorList>
            <person name="Brown C.T."/>
            <person name="Hug L.A."/>
            <person name="Thomas B.C."/>
            <person name="Sharon I."/>
            <person name="Castelle C.J."/>
            <person name="Singh A."/>
            <person name="Wilkins M.J."/>
            <person name="Williams K.H."/>
            <person name="Banfield J.F."/>
        </authorList>
    </citation>
    <scope>NUCLEOTIDE SEQUENCE [LARGE SCALE GENOMIC DNA]</scope>
</reference>
<keyword evidence="1" id="KW-1133">Transmembrane helix</keyword>
<organism evidence="2 3">
    <name type="scientific">Candidatus Uhrbacteria bacterium GW2011_GWE2_46_68</name>
    <dbReference type="NCBI Taxonomy" id="1618994"/>
    <lineage>
        <taxon>Bacteria</taxon>
        <taxon>Candidatus Uhriibacteriota</taxon>
    </lineage>
</organism>
<feature type="transmembrane region" description="Helical" evidence="1">
    <location>
        <begin position="264"/>
        <end position="282"/>
    </location>
</feature>
<comment type="caution">
    <text evidence="2">The sequence shown here is derived from an EMBL/GenBank/DDBJ whole genome shotgun (WGS) entry which is preliminary data.</text>
</comment>
<dbReference type="AlphaFoldDB" id="A0A0G1QAG6"/>
<accession>A0A0G1QAG6</accession>
<evidence type="ECO:0000256" key="1">
    <source>
        <dbReference type="SAM" id="Phobius"/>
    </source>
</evidence>
<feature type="transmembrane region" description="Helical" evidence="1">
    <location>
        <begin position="383"/>
        <end position="405"/>
    </location>
</feature>
<dbReference type="Proteomes" id="UP000034795">
    <property type="component" value="Unassembled WGS sequence"/>
</dbReference>
<keyword evidence="1" id="KW-0812">Transmembrane</keyword>
<sequence>MFDSARPGAGVDHEPRTIFDHGHVVVIQVPGAADPDHDRVVGLVGRALGEEGHMDVEDIVVAVAVIVHEAGELPAAGIRGAGEALVDRTVAVIIDVIVDLDIGGAHGRTGVVAVSRVRDVARGSGTGGRGRGAHAIAVAVAVAVVRVDHALVRGSVAIVIRVVAGLGRARVDASAHIIAVGRVGDVPARCGAGRDRGGRHAVAVAVAVAVVGHGHALIHDAVAVVVLAVAGLGGARVDAVVGVIAVAAVLGVAVAIVVRGTAGAALVGIAIAVVVDAVIAALSRARVGRGGAVVAVIIVCDVARGLAARGLGGGHVAIGVGIGVGVEGGGDALVHAAITVVIDAVADLGVGGAHGCAHVIAVVIVCDVARGGRGRGDGRGHGAVAVPVAVAVAVVGVGAVGAALVHFAVAVIVIAVALLGGTRVHIVVVIVAVLGSRAAVLVRVGLVLVEEVVEVVGIDLGALLEAIFDVGVLDLDASVVVDDAAGVSGGAVEDESWVAARGEDESSEKKGTHGVFLLGVVGTRSVTHASVRVWCGWAGIEPCPYG</sequence>
<dbReference type="PATRIC" id="fig|1618994.3.peg.13"/>
<name>A0A0G1QAG6_9BACT</name>